<feature type="transmembrane region" description="Helical" evidence="2">
    <location>
        <begin position="7"/>
        <end position="25"/>
    </location>
</feature>
<evidence type="ECO:0000256" key="2">
    <source>
        <dbReference type="SAM" id="Phobius"/>
    </source>
</evidence>
<dbReference type="Proteomes" id="UP001166291">
    <property type="component" value="Unassembled WGS sequence"/>
</dbReference>
<comment type="caution">
    <text evidence="4">The sequence shown here is derived from an EMBL/GenBank/DDBJ whole genome shotgun (WGS) entry which is preliminary data.</text>
</comment>
<feature type="domain" description="GGDEF" evidence="3">
    <location>
        <begin position="373"/>
        <end position="507"/>
    </location>
</feature>
<dbReference type="PROSITE" id="PS50887">
    <property type="entry name" value="GGDEF"/>
    <property type="match status" value="1"/>
</dbReference>
<protein>
    <recommendedName>
        <fullName evidence="1">diguanylate cyclase</fullName>
        <ecNumber evidence="1">2.7.7.65</ecNumber>
    </recommendedName>
</protein>
<evidence type="ECO:0000313" key="4">
    <source>
        <dbReference type="EMBL" id="MBW2941652.1"/>
    </source>
</evidence>
<dbReference type="PANTHER" id="PTHR45138">
    <property type="entry name" value="REGULATORY COMPONENTS OF SENSORY TRANSDUCTION SYSTEM"/>
    <property type="match status" value="1"/>
</dbReference>
<evidence type="ECO:0000313" key="5">
    <source>
        <dbReference type="Proteomes" id="UP001166291"/>
    </source>
</evidence>
<dbReference type="PANTHER" id="PTHR45138:SF9">
    <property type="entry name" value="DIGUANYLATE CYCLASE DGCM-RELATED"/>
    <property type="match status" value="1"/>
</dbReference>
<dbReference type="Pfam" id="PF00990">
    <property type="entry name" value="GGDEF"/>
    <property type="match status" value="1"/>
</dbReference>
<keyword evidence="2" id="KW-0812">Transmembrane</keyword>
<proteinExistence type="predicted"/>
<name>A0ABS6VTK4_9GAMM</name>
<dbReference type="EMBL" id="JAHWDQ010000003">
    <property type="protein sequence ID" value="MBW2941652.1"/>
    <property type="molecule type" value="Genomic_DNA"/>
</dbReference>
<sequence length="507" mass="56781">MPILKRALLTIAGNVIVIFVLALLARNYILNPDLLAIERASDQRDIQRFEQALDRYRLNLEGRIKRIYAAAGVLESLDSSINWQPIIQHLAKIGGYEELDYFILADDSGQNALLQAGEFVDRDNSAPSQKALNEILAHILPKLERHNLATISGLYKSKADGPIAYAAGHASWSSKKLPSVYIAVRRLNHTMIPSFTEALGLSAQAISEQTLQEELKSNNVELGVRSNDDTLLTQIHGDDGEPLISLRFKTAPRAFDDKTFSPTLMVAMFAVAASWSIVFIYLYYNMITPVRRISNTMQIIRQTNNYNKHLVYKNNDDLGLLVKECNELLKHVSQHTEKLSIYSYEDALTGIGNRRYFQEQLEFNQRVAKRKEMPLSAIVFDLDYFKQYNDTYGHDGGDMVLKQFSKILSKTFTRETDVIARTGGEEFIVVLLDSNQALALQLAQRALIALDNQNIPHSGSAISDRVTVSAGVATLAISETSSAETLITQADEALYRAKHQGRNQVSE</sequence>
<evidence type="ECO:0000259" key="3">
    <source>
        <dbReference type="PROSITE" id="PS50887"/>
    </source>
</evidence>
<keyword evidence="5" id="KW-1185">Reference proteome</keyword>
<reference evidence="4" key="1">
    <citation type="submission" date="2021-07" db="EMBL/GenBank/DDBJ databases">
        <title>Zhongshania sp. CAU 1632 isolated from seawater.</title>
        <authorList>
            <person name="Kim W."/>
        </authorList>
    </citation>
    <scope>NUCLEOTIDE SEQUENCE</scope>
    <source>
        <strain evidence="4">CAU 1632</strain>
    </source>
</reference>
<dbReference type="RefSeq" id="WP_219043888.1">
    <property type="nucleotide sequence ID" value="NZ_JAHWDQ010000003.1"/>
</dbReference>
<feature type="transmembrane region" description="Helical" evidence="2">
    <location>
        <begin position="264"/>
        <end position="284"/>
    </location>
</feature>
<dbReference type="SMART" id="SM00267">
    <property type="entry name" value="GGDEF"/>
    <property type="match status" value="1"/>
</dbReference>
<dbReference type="InterPro" id="IPR000160">
    <property type="entry name" value="GGDEF_dom"/>
</dbReference>
<keyword evidence="2" id="KW-1133">Transmembrane helix</keyword>
<dbReference type="InterPro" id="IPR050469">
    <property type="entry name" value="Diguanylate_Cyclase"/>
</dbReference>
<gene>
    <name evidence="4" type="ORF">KXJ70_12720</name>
</gene>
<dbReference type="CDD" id="cd01949">
    <property type="entry name" value="GGDEF"/>
    <property type="match status" value="1"/>
</dbReference>
<keyword evidence="2" id="KW-0472">Membrane</keyword>
<accession>A0ABS6VTK4</accession>
<dbReference type="NCBIfam" id="TIGR00254">
    <property type="entry name" value="GGDEF"/>
    <property type="match status" value="1"/>
</dbReference>
<evidence type="ECO:0000256" key="1">
    <source>
        <dbReference type="ARBA" id="ARBA00012528"/>
    </source>
</evidence>
<dbReference type="EC" id="2.7.7.65" evidence="1"/>
<organism evidence="4 5">
    <name type="scientific">Zhongshania aquimaris</name>
    <dbReference type="NCBI Taxonomy" id="2857107"/>
    <lineage>
        <taxon>Bacteria</taxon>
        <taxon>Pseudomonadati</taxon>
        <taxon>Pseudomonadota</taxon>
        <taxon>Gammaproteobacteria</taxon>
        <taxon>Cellvibrionales</taxon>
        <taxon>Spongiibacteraceae</taxon>
        <taxon>Zhongshania</taxon>
    </lineage>
</organism>